<evidence type="ECO:0000256" key="2">
    <source>
        <dbReference type="ARBA" id="ARBA00007599"/>
    </source>
</evidence>
<organism evidence="11 12">
    <name type="scientific">Echinicola pacifica</name>
    <dbReference type="NCBI Taxonomy" id="346377"/>
    <lineage>
        <taxon>Bacteria</taxon>
        <taxon>Pseudomonadati</taxon>
        <taxon>Bacteroidota</taxon>
        <taxon>Cytophagia</taxon>
        <taxon>Cytophagales</taxon>
        <taxon>Cyclobacteriaceae</taxon>
        <taxon>Echinicola</taxon>
    </lineage>
</organism>
<evidence type="ECO:0000256" key="5">
    <source>
        <dbReference type="ARBA" id="ARBA00022694"/>
    </source>
</evidence>
<dbReference type="PANTHER" id="PTHR33540">
    <property type="entry name" value="TRNA THREONYLCARBAMOYLADENOSINE BIOSYNTHESIS PROTEIN TSAE"/>
    <property type="match status" value="1"/>
</dbReference>
<reference evidence="11" key="2">
    <citation type="submission" date="2020-09" db="EMBL/GenBank/DDBJ databases">
        <authorList>
            <person name="Sun Q."/>
            <person name="Kim S."/>
        </authorList>
    </citation>
    <scope>NUCLEOTIDE SEQUENCE</scope>
    <source>
        <strain evidence="11">KCTC 12368</strain>
    </source>
</reference>
<dbReference type="InterPro" id="IPR027417">
    <property type="entry name" value="P-loop_NTPase"/>
</dbReference>
<dbReference type="Gene3D" id="3.40.50.300">
    <property type="entry name" value="P-loop containing nucleotide triphosphate hydrolases"/>
    <property type="match status" value="1"/>
</dbReference>
<evidence type="ECO:0000256" key="9">
    <source>
        <dbReference type="ARBA" id="ARBA00022842"/>
    </source>
</evidence>
<dbReference type="SUPFAM" id="SSF52540">
    <property type="entry name" value="P-loop containing nucleoside triphosphate hydrolases"/>
    <property type="match status" value="1"/>
</dbReference>
<dbReference type="GO" id="GO:0005737">
    <property type="term" value="C:cytoplasm"/>
    <property type="evidence" value="ECO:0007669"/>
    <property type="project" value="UniProtKB-SubCell"/>
</dbReference>
<evidence type="ECO:0000256" key="4">
    <source>
        <dbReference type="ARBA" id="ARBA00022490"/>
    </source>
</evidence>
<evidence type="ECO:0000313" key="12">
    <source>
        <dbReference type="Proteomes" id="UP000619457"/>
    </source>
</evidence>
<accession>A0A918PYN7</accession>
<comment type="caution">
    <text evidence="11">The sequence shown here is derived from an EMBL/GenBank/DDBJ whole genome shotgun (WGS) entry which is preliminary data.</text>
</comment>
<dbReference type="InterPro" id="IPR003442">
    <property type="entry name" value="T6A_TsaE"/>
</dbReference>
<keyword evidence="6" id="KW-0479">Metal-binding</keyword>
<dbReference type="EMBL" id="BMWX01000003">
    <property type="protein sequence ID" value="GGZ27426.1"/>
    <property type="molecule type" value="Genomic_DNA"/>
</dbReference>
<evidence type="ECO:0000256" key="1">
    <source>
        <dbReference type="ARBA" id="ARBA00004496"/>
    </source>
</evidence>
<evidence type="ECO:0000256" key="10">
    <source>
        <dbReference type="ARBA" id="ARBA00032441"/>
    </source>
</evidence>
<evidence type="ECO:0000313" key="11">
    <source>
        <dbReference type="EMBL" id="GGZ27426.1"/>
    </source>
</evidence>
<dbReference type="GO" id="GO:0046872">
    <property type="term" value="F:metal ion binding"/>
    <property type="evidence" value="ECO:0007669"/>
    <property type="project" value="UniProtKB-KW"/>
</dbReference>
<evidence type="ECO:0000256" key="6">
    <source>
        <dbReference type="ARBA" id="ARBA00022723"/>
    </source>
</evidence>
<keyword evidence="7" id="KW-0547">Nucleotide-binding</keyword>
<evidence type="ECO:0000256" key="7">
    <source>
        <dbReference type="ARBA" id="ARBA00022741"/>
    </source>
</evidence>
<evidence type="ECO:0000256" key="8">
    <source>
        <dbReference type="ARBA" id="ARBA00022840"/>
    </source>
</evidence>
<dbReference type="NCBIfam" id="TIGR00150">
    <property type="entry name" value="T6A_YjeE"/>
    <property type="match status" value="1"/>
</dbReference>
<protein>
    <recommendedName>
        <fullName evidence="3">tRNA threonylcarbamoyladenosine biosynthesis protein TsaE</fullName>
    </recommendedName>
    <alternativeName>
        <fullName evidence="10">t(6)A37 threonylcarbamoyladenosine biosynthesis protein TsaE</fullName>
    </alternativeName>
</protein>
<keyword evidence="12" id="KW-1185">Reference proteome</keyword>
<name>A0A918PYN7_9BACT</name>
<proteinExistence type="inferred from homology"/>
<comment type="similarity">
    <text evidence="2">Belongs to the TsaE family.</text>
</comment>
<dbReference type="Proteomes" id="UP000619457">
    <property type="component" value="Unassembled WGS sequence"/>
</dbReference>
<evidence type="ECO:0000256" key="3">
    <source>
        <dbReference type="ARBA" id="ARBA00019010"/>
    </source>
</evidence>
<dbReference type="PANTHER" id="PTHR33540:SF2">
    <property type="entry name" value="TRNA THREONYLCARBAMOYLADENOSINE BIOSYNTHESIS PROTEIN TSAE"/>
    <property type="match status" value="1"/>
</dbReference>
<dbReference type="GO" id="GO:0005524">
    <property type="term" value="F:ATP binding"/>
    <property type="evidence" value="ECO:0007669"/>
    <property type="project" value="UniProtKB-KW"/>
</dbReference>
<keyword evidence="9" id="KW-0460">Magnesium</keyword>
<comment type="subcellular location">
    <subcellularLocation>
        <location evidence="1">Cytoplasm</location>
    </subcellularLocation>
</comment>
<gene>
    <name evidence="11" type="ORF">GCM10007049_20330</name>
</gene>
<keyword evidence="8" id="KW-0067">ATP-binding</keyword>
<dbReference type="RefSeq" id="WP_018473057.1">
    <property type="nucleotide sequence ID" value="NZ_BMWX01000003.1"/>
</dbReference>
<dbReference type="Pfam" id="PF02367">
    <property type="entry name" value="TsaE"/>
    <property type="match status" value="1"/>
</dbReference>
<reference evidence="11" key="1">
    <citation type="journal article" date="2014" name="Int. J. Syst. Evol. Microbiol.">
        <title>Complete genome sequence of Corynebacterium casei LMG S-19264T (=DSM 44701T), isolated from a smear-ripened cheese.</title>
        <authorList>
            <consortium name="US DOE Joint Genome Institute (JGI-PGF)"/>
            <person name="Walter F."/>
            <person name="Albersmeier A."/>
            <person name="Kalinowski J."/>
            <person name="Ruckert C."/>
        </authorList>
    </citation>
    <scope>NUCLEOTIDE SEQUENCE</scope>
    <source>
        <strain evidence="11">KCTC 12368</strain>
    </source>
</reference>
<dbReference type="AlphaFoldDB" id="A0A918PYN7"/>
<keyword evidence="5" id="KW-0819">tRNA processing</keyword>
<keyword evidence="4" id="KW-0963">Cytoplasm</keyword>
<sequence>MKELICESSNDLSAIAEEVINTCKDLPVWVFRGEMGAGKTTLIKAIAAHFGIHDTVSSPSFSIVNEYQGEQGEVFYHFDFYRIKEQEEAIEIGVDEYFYSGKYCWVEWAEKIPDYLPEDFYLIDLSIEEGEKRRLEINKI</sequence>
<dbReference type="GO" id="GO:0002949">
    <property type="term" value="P:tRNA threonylcarbamoyladenosine modification"/>
    <property type="evidence" value="ECO:0007669"/>
    <property type="project" value="InterPro"/>
</dbReference>